<feature type="signal peptide" evidence="1">
    <location>
        <begin position="1"/>
        <end position="18"/>
    </location>
</feature>
<name>A0A5N6WAG1_9EURO</name>
<keyword evidence="3" id="KW-1185">Reference proteome</keyword>
<dbReference type="AlphaFoldDB" id="A0A5N6WAG1"/>
<sequence length="314" mass="35619">MRSLVFTAVSCLPAIIAAANPPDLGFDKLWSLENNIWTNFLYPANLKQINATDDSVFTEDVRSRPQSRVPYLCIDTNRNKVQGRVDITRTFPGRELNNEYIFGLFSQPDSLSLTGVAINYTITQFVANQNMASATTVITFNSTSFGVLLPLTVDSWMAFNEDGKVTQYDATFRWFDWFVKTLFEAAAVKFNTTDPVVVKSTLTEMLAKAICETSDKYCTGDNKQYDSQEQCMQVLTKEKRFGDPYELGRDTLLCREVHKHMVQYRPTEHCPHIGPSGGDMCVDDKSYVQTVLESYFPQSWIANGYGDDNIWVKK</sequence>
<dbReference type="Proteomes" id="UP000325433">
    <property type="component" value="Unassembled WGS sequence"/>
</dbReference>
<evidence type="ECO:0000313" key="2">
    <source>
        <dbReference type="EMBL" id="KAE8316420.1"/>
    </source>
</evidence>
<proteinExistence type="predicted"/>
<keyword evidence="1" id="KW-0732">Signal</keyword>
<feature type="chain" id="PRO_5025064145" description="Secreted protein" evidence="1">
    <location>
        <begin position="19"/>
        <end position="314"/>
    </location>
</feature>
<accession>A0A5N6WAG1</accession>
<evidence type="ECO:0000313" key="3">
    <source>
        <dbReference type="Proteomes" id="UP000325433"/>
    </source>
</evidence>
<protein>
    <recommendedName>
        <fullName evidence="4">Secreted protein</fullName>
    </recommendedName>
</protein>
<evidence type="ECO:0008006" key="4">
    <source>
        <dbReference type="Google" id="ProtNLM"/>
    </source>
</evidence>
<dbReference type="EMBL" id="ML738307">
    <property type="protein sequence ID" value="KAE8316420.1"/>
    <property type="molecule type" value="Genomic_DNA"/>
</dbReference>
<gene>
    <name evidence="2" type="ORF">BDV41DRAFT_528995</name>
</gene>
<reference evidence="3" key="1">
    <citation type="submission" date="2019-04" db="EMBL/GenBank/DDBJ databases">
        <title>Friends and foes A comparative genomics studyof 23 Aspergillus species from section Flavi.</title>
        <authorList>
            <consortium name="DOE Joint Genome Institute"/>
            <person name="Kjaerbolling I."/>
            <person name="Vesth T."/>
            <person name="Frisvad J.C."/>
            <person name="Nybo J.L."/>
            <person name="Theobald S."/>
            <person name="Kildgaard S."/>
            <person name="Isbrandt T."/>
            <person name="Kuo A."/>
            <person name="Sato A."/>
            <person name="Lyhne E.K."/>
            <person name="Kogle M.E."/>
            <person name="Wiebenga A."/>
            <person name="Kun R.S."/>
            <person name="Lubbers R.J."/>
            <person name="Makela M.R."/>
            <person name="Barry K."/>
            <person name="Chovatia M."/>
            <person name="Clum A."/>
            <person name="Daum C."/>
            <person name="Haridas S."/>
            <person name="He G."/>
            <person name="LaButti K."/>
            <person name="Lipzen A."/>
            <person name="Mondo S."/>
            <person name="Riley R."/>
            <person name="Salamov A."/>
            <person name="Simmons B.A."/>
            <person name="Magnuson J.K."/>
            <person name="Henrissat B."/>
            <person name="Mortensen U.H."/>
            <person name="Larsen T.O."/>
            <person name="Devries R.P."/>
            <person name="Grigoriev I.V."/>
            <person name="Machida M."/>
            <person name="Baker S.E."/>
            <person name="Andersen M.R."/>
        </authorList>
    </citation>
    <scope>NUCLEOTIDE SEQUENCE [LARGE SCALE GENOMIC DNA]</scope>
    <source>
        <strain evidence="3">CBS 130015</strain>
    </source>
</reference>
<evidence type="ECO:0000256" key="1">
    <source>
        <dbReference type="SAM" id="SignalP"/>
    </source>
</evidence>
<organism evidence="2 3">
    <name type="scientific">Aspergillus transmontanensis</name>
    <dbReference type="NCBI Taxonomy" id="1034304"/>
    <lineage>
        <taxon>Eukaryota</taxon>
        <taxon>Fungi</taxon>
        <taxon>Dikarya</taxon>
        <taxon>Ascomycota</taxon>
        <taxon>Pezizomycotina</taxon>
        <taxon>Eurotiomycetes</taxon>
        <taxon>Eurotiomycetidae</taxon>
        <taxon>Eurotiales</taxon>
        <taxon>Aspergillaceae</taxon>
        <taxon>Aspergillus</taxon>
        <taxon>Aspergillus subgen. Circumdati</taxon>
    </lineage>
</organism>